<proteinExistence type="predicted"/>
<dbReference type="Proteomes" id="UP000000292">
    <property type="component" value="Chromosome"/>
</dbReference>
<evidence type="ECO:0008006" key="4">
    <source>
        <dbReference type="Google" id="ProtNLM"/>
    </source>
</evidence>
<dbReference type="PATRIC" id="fig|1048834.4.peg.444"/>
<dbReference type="KEGG" id="aad:TC41_0477"/>
<evidence type="ECO:0000313" key="2">
    <source>
        <dbReference type="EMBL" id="AEJ42440.1"/>
    </source>
</evidence>
<protein>
    <recommendedName>
        <fullName evidence="4">DUF429 domain-containing protein</fullName>
    </recommendedName>
</protein>
<reference evidence="2 3" key="1">
    <citation type="journal article" date="2011" name="J. Bacteriol.">
        <title>Complete Genome Sequence of Alicyclobacillus acidocaldarius Strain Tc-4-1.</title>
        <authorList>
            <person name="Chen Y."/>
            <person name="He Y."/>
            <person name="Zhang B."/>
            <person name="Yang J."/>
            <person name="Li W."/>
            <person name="Dong Z."/>
            <person name="Hu S."/>
        </authorList>
    </citation>
    <scope>NUCLEOTIDE SEQUENCE [LARGE SCALE GENOMIC DNA]</scope>
    <source>
        <strain evidence="2 3">Tc-4-1</strain>
    </source>
</reference>
<sequence>MPAGAKAYGFDGPQGLPQLHSGRTRRLCDEKADTPTRTMPLTLSPMYKGPYASLIKVSIRLFSEAVSTGQARLHGYPPSSNAAGPTIFETYPRKILKDHFGLSSIPSKRKEPHKYVEEVWNALKERDYRCSGVIRPTVDQLDAMLCAVAAEHLLKGQFKDLGAAPIWDPVQKIFREGYIVVPA</sequence>
<dbReference type="AlphaFoldDB" id="F8ICG4"/>
<name>F8ICG4_ALIAT</name>
<reference evidence="3" key="2">
    <citation type="submission" date="2011-06" db="EMBL/GenBank/DDBJ databases">
        <title>The complete genome sequence of Alicyclobacillus acidocaldarius sp. Tc-4-1.</title>
        <authorList>
            <person name="Chen Y."/>
            <person name="He Y."/>
            <person name="Dong Z."/>
            <person name="Hu S."/>
        </authorList>
    </citation>
    <scope>NUCLEOTIDE SEQUENCE [LARGE SCALE GENOMIC DNA]</scope>
    <source>
        <strain evidence="3">Tc-4-1</strain>
    </source>
</reference>
<dbReference type="EMBL" id="CP002902">
    <property type="protein sequence ID" value="AEJ42440.1"/>
    <property type="molecule type" value="Genomic_DNA"/>
</dbReference>
<organism evidence="2 3">
    <name type="scientific">Alicyclobacillus acidocaldarius (strain Tc-4-1)</name>
    <name type="common">Bacillus acidocaldarius</name>
    <dbReference type="NCBI Taxonomy" id="1048834"/>
    <lineage>
        <taxon>Bacteria</taxon>
        <taxon>Bacillati</taxon>
        <taxon>Bacillota</taxon>
        <taxon>Bacilli</taxon>
        <taxon>Bacillales</taxon>
        <taxon>Alicyclobacillaceae</taxon>
        <taxon>Alicyclobacillus</taxon>
    </lineage>
</organism>
<accession>F8ICG4</accession>
<evidence type="ECO:0000256" key="1">
    <source>
        <dbReference type="SAM" id="MobiDB-lite"/>
    </source>
</evidence>
<gene>
    <name evidence="2" type="ordered locus">TC41_0477</name>
</gene>
<evidence type="ECO:0000313" key="3">
    <source>
        <dbReference type="Proteomes" id="UP000000292"/>
    </source>
</evidence>
<dbReference type="HOGENOM" id="CLU_1472271_0_0_9"/>
<feature type="region of interest" description="Disordered" evidence="1">
    <location>
        <begin position="1"/>
        <end position="21"/>
    </location>
</feature>